<keyword evidence="3 5" id="KW-0863">Zinc-finger</keyword>
<feature type="domain" description="C2H2-type" evidence="7">
    <location>
        <begin position="620"/>
        <end position="647"/>
    </location>
</feature>
<feature type="compositionally biased region" description="Gly residues" evidence="6">
    <location>
        <begin position="854"/>
        <end position="864"/>
    </location>
</feature>
<feature type="compositionally biased region" description="Polar residues" evidence="6">
    <location>
        <begin position="40"/>
        <end position="54"/>
    </location>
</feature>
<dbReference type="Gene3D" id="3.30.160.60">
    <property type="entry name" value="Classic Zinc Finger"/>
    <property type="match status" value="8"/>
</dbReference>
<feature type="region of interest" description="Disordered" evidence="6">
    <location>
        <begin position="1"/>
        <end position="27"/>
    </location>
</feature>
<feature type="compositionally biased region" description="Polar residues" evidence="6">
    <location>
        <begin position="1"/>
        <end position="18"/>
    </location>
</feature>
<feature type="region of interest" description="Disordered" evidence="6">
    <location>
        <begin position="593"/>
        <end position="612"/>
    </location>
</feature>
<evidence type="ECO:0000313" key="9">
    <source>
        <dbReference type="RefSeq" id="XP_005095688.1"/>
    </source>
</evidence>
<feature type="domain" description="C2H2-type" evidence="7">
    <location>
        <begin position="1003"/>
        <end position="1030"/>
    </location>
</feature>
<feature type="region of interest" description="Disordered" evidence="6">
    <location>
        <begin position="398"/>
        <end position="420"/>
    </location>
</feature>
<keyword evidence="4" id="KW-0862">Zinc</keyword>
<feature type="domain" description="C2H2-type" evidence="7">
    <location>
        <begin position="974"/>
        <end position="1002"/>
    </location>
</feature>
<feature type="domain" description="C2H2-type" evidence="7">
    <location>
        <begin position="481"/>
        <end position="503"/>
    </location>
</feature>
<organism evidence="8 9">
    <name type="scientific">Aplysia californica</name>
    <name type="common">California sea hare</name>
    <dbReference type="NCBI Taxonomy" id="6500"/>
    <lineage>
        <taxon>Eukaryota</taxon>
        <taxon>Metazoa</taxon>
        <taxon>Spiralia</taxon>
        <taxon>Lophotrochozoa</taxon>
        <taxon>Mollusca</taxon>
        <taxon>Gastropoda</taxon>
        <taxon>Heterobranchia</taxon>
        <taxon>Euthyneura</taxon>
        <taxon>Tectipleura</taxon>
        <taxon>Aplysiida</taxon>
        <taxon>Aplysioidea</taxon>
        <taxon>Aplysiidae</taxon>
        <taxon>Aplysia</taxon>
    </lineage>
</organism>
<dbReference type="InterPro" id="IPR036236">
    <property type="entry name" value="Znf_C2H2_sf"/>
</dbReference>
<evidence type="ECO:0000259" key="7">
    <source>
        <dbReference type="PROSITE" id="PS50157"/>
    </source>
</evidence>
<keyword evidence="8" id="KW-1185">Reference proteome</keyword>
<feature type="domain" description="C2H2-type" evidence="7">
    <location>
        <begin position="528"/>
        <end position="556"/>
    </location>
</feature>
<dbReference type="PROSITE" id="PS50157">
    <property type="entry name" value="ZINC_FINGER_C2H2_2"/>
    <property type="match status" value="9"/>
</dbReference>
<dbReference type="RefSeq" id="XP_005095688.1">
    <property type="nucleotide sequence ID" value="XM_005095631.3"/>
</dbReference>
<evidence type="ECO:0000256" key="4">
    <source>
        <dbReference type="ARBA" id="ARBA00022833"/>
    </source>
</evidence>
<keyword evidence="1" id="KW-0479">Metal-binding</keyword>
<evidence type="ECO:0000256" key="2">
    <source>
        <dbReference type="ARBA" id="ARBA00022737"/>
    </source>
</evidence>
<evidence type="ECO:0000256" key="1">
    <source>
        <dbReference type="ARBA" id="ARBA00022723"/>
    </source>
</evidence>
<evidence type="ECO:0000313" key="8">
    <source>
        <dbReference type="Proteomes" id="UP000694888"/>
    </source>
</evidence>
<evidence type="ECO:0000256" key="5">
    <source>
        <dbReference type="PROSITE-ProRule" id="PRU00042"/>
    </source>
</evidence>
<sequence>MATLECNNTQDSYPTENGDSLPEEKSLSIDYSEDLWLANEDSSGPYAQQPNKVTSGDGVVVTNVPSSQPESMASYPNSVEAAHASEVLATSDGDGQSFQEGVPVVVEAGTVVVGGGESRPLEPAANFLNGGTVEQNGTDYNGGAGHESKEFVQLVPAGSFVEGAGGAAVVVGGGEGQDKTFTALMPAAGLGVNGEVPQGFSTMLAAGHPHMVFYGSGETLASDGGQAAVMSHEALTYAPQAAAVAGGDDDGGSSSVRYEQAAQMAEGEGEVVDSKDGIYVAVDNLSSENQSVAVSGNFTVLNPAMMSAAPPGVEGQTFANATSSGSGGAATYHNISTLPFVQNGTFSTQPGYSAAFDPAGTTIITTSNSSSHSNGVLVTHNNNNINNGVVVPSAEYVDGQQSSSSSYAAGGEGGSQVKMEELDPAAVDDDEGEEEEEDGSGAELGEGMEMSEFMCPVCNDPFPDQASLDEHVANHPPPKTFVCQTCGKGFATRRYLKYHRKNHCKRAGSYEGRGDLDETDPNGEVRRFTCNVCSRPFRVLKCMKVHKKKKHGILKEFTCHNCTVTFNSSQELISHPCKPQPARAVMDVATATTSAPVQASPPPLAFPGPRKKKKLRQAKPACDICGKVFADRISVDIHRVKHIEEELYPCDMCETCPEGSDNHHLAVYFRIKFFTDDNQHILEDQKAAVASTDPSRPEESTAGTTPSHTPGTPMQGSATPLSAPATPIYLPATPGGQGQGPGTPASVNVLNPADGRVEVVDGQLLDQYSQYGSHLAAGASGGDQVVNNYLLKQYVLPEGGEATATISAAAEQQQQQQQQQTVLIGHQPQGQPGLVVHQHHHHQQQQQHVYVGESSGGGGGGGAASAGNESLDGSIAGSAEKKKKRSKTHTCDICNKSFGDSAKLELHYKSNHLEDRPFQCDVCDKSFFTKWKLQRHMLSHLEQKPHSCPMCSKSFVERGKLDAHYRTHLGTKPFKCEHCHKAFTVKSQLTIHVRRIHSTDQPFACLECGKAFLWKSGLDKHMRKHTREKPYSCHCGQRYSNKSNLILHMSKVHNETHVDAQAGQ</sequence>
<feature type="region of interest" description="Disordered" evidence="6">
    <location>
        <begin position="39"/>
        <end position="58"/>
    </location>
</feature>
<dbReference type="Pfam" id="PF00096">
    <property type="entry name" value="zf-C2H2"/>
    <property type="match status" value="5"/>
</dbReference>
<protein>
    <submittedName>
        <fullName evidence="9">Zinc finger protein 316</fullName>
    </submittedName>
</protein>
<feature type="domain" description="C2H2-type" evidence="7">
    <location>
        <begin position="918"/>
        <end position="945"/>
    </location>
</feature>
<evidence type="ECO:0000256" key="3">
    <source>
        <dbReference type="ARBA" id="ARBA00022771"/>
    </source>
</evidence>
<feature type="domain" description="C2H2-type" evidence="7">
    <location>
        <begin position="946"/>
        <end position="973"/>
    </location>
</feature>
<dbReference type="SUPFAM" id="SSF57667">
    <property type="entry name" value="beta-beta-alpha zinc fingers"/>
    <property type="match status" value="6"/>
</dbReference>
<name>A0ABM0JKA1_APLCA</name>
<proteinExistence type="predicted"/>
<gene>
    <name evidence="9" type="primary">LOC101861353</name>
</gene>
<dbReference type="InterPro" id="IPR013087">
    <property type="entry name" value="Znf_C2H2_type"/>
</dbReference>
<dbReference type="PANTHER" id="PTHR24379:SF121">
    <property type="entry name" value="C2H2-TYPE DOMAIN-CONTAINING PROTEIN"/>
    <property type="match status" value="1"/>
</dbReference>
<accession>A0ABM0JKA1</accession>
<feature type="domain" description="C2H2-type" evidence="7">
    <location>
        <begin position="889"/>
        <end position="917"/>
    </location>
</feature>
<evidence type="ECO:0000256" key="6">
    <source>
        <dbReference type="SAM" id="MobiDB-lite"/>
    </source>
</evidence>
<dbReference type="GeneID" id="101861353"/>
<dbReference type="SMART" id="SM00355">
    <property type="entry name" value="ZnF_C2H2"/>
    <property type="match status" value="10"/>
</dbReference>
<dbReference type="PROSITE" id="PS00028">
    <property type="entry name" value="ZINC_FINGER_C2H2_1"/>
    <property type="match status" value="9"/>
</dbReference>
<feature type="compositionally biased region" description="Polar residues" evidence="6">
    <location>
        <begin position="701"/>
        <end position="720"/>
    </location>
</feature>
<dbReference type="PANTHER" id="PTHR24379">
    <property type="entry name" value="KRAB AND ZINC FINGER DOMAIN-CONTAINING"/>
    <property type="match status" value="1"/>
</dbReference>
<feature type="region of interest" description="Disordered" evidence="6">
    <location>
        <begin position="687"/>
        <end position="750"/>
    </location>
</feature>
<dbReference type="Proteomes" id="UP000694888">
    <property type="component" value="Unplaced"/>
</dbReference>
<reference evidence="9" key="1">
    <citation type="submission" date="2025-08" db="UniProtKB">
        <authorList>
            <consortium name="RefSeq"/>
        </authorList>
    </citation>
    <scope>IDENTIFICATION</scope>
</reference>
<feature type="compositionally biased region" description="Low complexity" evidence="6">
    <location>
        <begin position="399"/>
        <end position="409"/>
    </location>
</feature>
<feature type="region of interest" description="Disordered" evidence="6">
    <location>
        <begin position="828"/>
        <end position="882"/>
    </location>
</feature>
<keyword evidence="2" id="KW-0677">Repeat</keyword>
<feature type="domain" description="C2H2-type" evidence="7">
    <location>
        <begin position="453"/>
        <end position="480"/>
    </location>
</feature>